<proteinExistence type="predicted"/>
<name>A0ABN0Y8S2_9CAUL</name>
<comment type="caution">
    <text evidence="1">The sequence shown here is derived from an EMBL/GenBank/DDBJ whole genome shotgun (WGS) entry which is preliminary data.</text>
</comment>
<dbReference type="Proteomes" id="UP001500791">
    <property type="component" value="Unassembled WGS sequence"/>
</dbReference>
<keyword evidence="2" id="KW-1185">Reference proteome</keyword>
<organism evidence="1 2">
    <name type="scientific">Brevundimonas terrae</name>
    <dbReference type="NCBI Taxonomy" id="363631"/>
    <lineage>
        <taxon>Bacteria</taxon>
        <taxon>Pseudomonadati</taxon>
        <taxon>Pseudomonadota</taxon>
        <taxon>Alphaproteobacteria</taxon>
        <taxon>Caulobacterales</taxon>
        <taxon>Caulobacteraceae</taxon>
        <taxon>Brevundimonas</taxon>
    </lineage>
</organism>
<evidence type="ECO:0000313" key="1">
    <source>
        <dbReference type="EMBL" id="GAA0386793.1"/>
    </source>
</evidence>
<gene>
    <name evidence="1" type="ORF">GCM10009093_12030</name>
</gene>
<dbReference type="EMBL" id="BAAAEJ010000004">
    <property type="protein sequence ID" value="GAA0386793.1"/>
    <property type="molecule type" value="Genomic_DNA"/>
</dbReference>
<protein>
    <submittedName>
        <fullName evidence="1">Uncharacterized protein</fullName>
    </submittedName>
</protein>
<sequence>MRILNAVIVSQWIWTMKMPQFQLIERSPVRSKPVRRDAFGLDGLVAQKPSEQFQSRLCISSTLNDYV</sequence>
<evidence type="ECO:0000313" key="2">
    <source>
        <dbReference type="Proteomes" id="UP001500791"/>
    </source>
</evidence>
<accession>A0ABN0Y8S2</accession>
<reference evidence="1 2" key="1">
    <citation type="journal article" date="2019" name="Int. J. Syst. Evol. Microbiol.">
        <title>The Global Catalogue of Microorganisms (GCM) 10K type strain sequencing project: providing services to taxonomists for standard genome sequencing and annotation.</title>
        <authorList>
            <consortium name="The Broad Institute Genomics Platform"/>
            <consortium name="The Broad Institute Genome Sequencing Center for Infectious Disease"/>
            <person name="Wu L."/>
            <person name="Ma J."/>
        </authorList>
    </citation>
    <scope>NUCLEOTIDE SEQUENCE [LARGE SCALE GENOMIC DNA]</scope>
    <source>
        <strain evidence="1 2">JCM 13476</strain>
    </source>
</reference>